<dbReference type="Proteomes" id="UP000644507">
    <property type="component" value="Unassembled WGS sequence"/>
</dbReference>
<protein>
    <submittedName>
        <fullName evidence="2">tRNA-specific adenosine deaminase</fullName>
    </submittedName>
</protein>
<dbReference type="InterPro" id="IPR002125">
    <property type="entry name" value="CMP_dCMP_dom"/>
</dbReference>
<dbReference type="PROSITE" id="PS51747">
    <property type="entry name" value="CYT_DCMP_DEAMINASES_2"/>
    <property type="match status" value="1"/>
</dbReference>
<dbReference type="AlphaFoldDB" id="A0A918TT48"/>
<keyword evidence="3" id="KW-1185">Reference proteome</keyword>
<dbReference type="GO" id="GO:0003824">
    <property type="term" value="F:catalytic activity"/>
    <property type="evidence" value="ECO:0007669"/>
    <property type="project" value="InterPro"/>
</dbReference>
<organism evidence="2 3">
    <name type="scientific">Roseibacillus persicicus</name>
    <dbReference type="NCBI Taxonomy" id="454148"/>
    <lineage>
        <taxon>Bacteria</taxon>
        <taxon>Pseudomonadati</taxon>
        <taxon>Verrucomicrobiota</taxon>
        <taxon>Verrucomicrobiia</taxon>
        <taxon>Verrucomicrobiales</taxon>
        <taxon>Verrucomicrobiaceae</taxon>
        <taxon>Roseibacillus</taxon>
    </lineage>
</organism>
<dbReference type="Pfam" id="PF00383">
    <property type="entry name" value="dCMP_cyt_deam_1"/>
    <property type="match status" value="1"/>
</dbReference>
<dbReference type="RefSeq" id="WP_189571631.1">
    <property type="nucleotide sequence ID" value="NZ_BMXI01000013.1"/>
</dbReference>
<dbReference type="EMBL" id="BMXI01000013">
    <property type="protein sequence ID" value="GHC60782.1"/>
    <property type="molecule type" value="Genomic_DNA"/>
</dbReference>
<evidence type="ECO:0000259" key="1">
    <source>
        <dbReference type="PROSITE" id="PS51747"/>
    </source>
</evidence>
<gene>
    <name evidence="2" type="ORF">GCM10007100_30240</name>
</gene>
<dbReference type="InterPro" id="IPR016193">
    <property type="entry name" value="Cytidine_deaminase-like"/>
</dbReference>
<comment type="caution">
    <text evidence="2">The sequence shown here is derived from an EMBL/GenBank/DDBJ whole genome shotgun (WGS) entry which is preliminary data.</text>
</comment>
<proteinExistence type="predicted"/>
<sequence>MKIEISLPSWLLADVAALDEEQSWAAGEERMAWVLSLARRNIEEESGGPFAAAVFEKESGRLVAAGVNRVIPAYTSIAHAETVALALAQQKLKTHDLAAAGLPAMELVASAQPCIQCFGNTWWSGVKGLVIGARADDVESIVGFHEGPLPDGWPDLLENRPEPLPNVSVTRDLLREEARAVLALYRDSGGMVYNAGGE</sequence>
<name>A0A918TT48_9BACT</name>
<feature type="domain" description="CMP/dCMP-type deaminase" evidence="1">
    <location>
        <begin position="25"/>
        <end position="156"/>
    </location>
</feature>
<dbReference type="SUPFAM" id="SSF53927">
    <property type="entry name" value="Cytidine deaminase-like"/>
    <property type="match status" value="1"/>
</dbReference>
<reference evidence="2" key="2">
    <citation type="submission" date="2020-09" db="EMBL/GenBank/DDBJ databases">
        <authorList>
            <person name="Sun Q."/>
            <person name="Kim S."/>
        </authorList>
    </citation>
    <scope>NUCLEOTIDE SEQUENCE</scope>
    <source>
        <strain evidence="2">KCTC 12988</strain>
    </source>
</reference>
<evidence type="ECO:0000313" key="2">
    <source>
        <dbReference type="EMBL" id="GHC60782.1"/>
    </source>
</evidence>
<reference evidence="2" key="1">
    <citation type="journal article" date="2014" name="Int. J. Syst. Evol. Microbiol.">
        <title>Complete genome sequence of Corynebacterium casei LMG S-19264T (=DSM 44701T), isolated from a smear-ripened cheese.</title>
        <authorList>
            <consortium name="US DOE Joint Genome Institute (JGI-PGF)"/>
            <person name="Walter F."/>
            <person name="Albersmeier A."/>
            <person name="Kalinowski J."/>
            <person name="Ruckert C."/>
        </authorList>
    </citation>
    <scope>NUCLEOTIDE SEQUENCE</scope>
    <source>
        <strain evidence="2">KCTC 12988</strain>
    </source>
</reference>
<dbReference type="Gene3D" id="3.40.140.10">
    <property type="entry name" value="Cytidine Deaminase, domain 2"/>
    <property type="match status" value="1"/>
</dbReference>
<evidence type="ECO:0000313" key="3">
    <source>
        <dbReference type="Proteomes" id="UP000644507"/>
    </source>
</evidence>
<dbReference type="CDD" id="cd01285">
    <property type="entry name" value="nucleoside_deaminase"/>
    <property type="match status" value="1"/>
</dbReference>
<accession>A0A918TT48</accession>